<feature type="signal peptide" evidence="1">
    <location>
        <begin position="1"/>
        <end position="17"/>
    </location>
</feature>
<dbReference type="Proteomes" id="UP001177023">
    <property type="component" value="Unassembled WGS sequence"/>
</dbReference>
<reference evidence="2" key="1">
    <citation type="submission" date="2023-06" db="EMBL/GenBank/DDBJ databases">
        <authorList>
            <person name="Delattre M."/>
        </authorList>
    </citation>
    <scope>NUCLEOTIDE SEQUENCE</scope>
    <source>
        <strain evidence="2">AF72</strain>
    </source>
</reference>
<sequence length="248" mass="28472">MKRLTFCLLPLLPLAAGFRIKREFMYVNADNPSDADCFQQCNEKYVSDFEYSFNISTDDFYDFPLHPLILEHSSYLLFCKLASDKTKCYMDRCNDKTSDVVFSPSNFICDFRRKLFLEARPCLSEAEPITFLKCDQECHTALHNENSIRNNSLFRVEEVDGYEDALSTLCTFQSCYLDCALPVITEVCKADGAKLAADLLTTFVHWHANDIYEWHVVSDRLPTLPASCSRLADHKPEKPAEIQQAVKL</sequence>
<keyword evidence="3" id="KW-1185">Reference proteome</keyword>
<evidence type="ECO:0000313" key="2">
    <source>
        <dbReference type="EMBL" id="CAJ0565704.1"/>
    </source>
</evidence>
<keyword evidence="1" id="KW-0732">Signal</keyword>
<evidence type="ECO:0000256" key="1">
    <source>
        <dbReference type="SAM" id="SignalP"/>
    </source>
</evidence>
<organism evidence="2 3">
    <name type="scientific">Mesorhabditis spiculigera</name>
    <dbReference type="NCBI Taxonomy" id="96644"/>
    <lineage>
        <taxon>Eukaryota</taxon>
        <taxon>Metazoa</taxon>
        <taxon>Ecdysozoa</taxon>
        <taxon>Nematoda</taxon>
        <taxon>Chromadorea</taxon>
        <taxon>Rhabditida</taxon>
        <taxon>Rhabditina</taxon>
        <taxon>Rhabditomorpha</taxon>
        <taxon>Rhabditoidea</taxon>
        <taxon>Rhabditidae</taxon>
        <taxon>Mesorhabditinae</taxon>
        <taxon>Mesorhabditis</taxon>
    </lineage>
</organism>
<accession>A0AA36FSR8</accession>
<evidence type="ECO:0000313" key="3">
    <source>
        <dbReference type="Proteomes" id="UP001177023"/>
    </source>
</evidence>
<dbReference type="PANTHER" id="PTHR36944">
    <property type="entry name" value="PROTEIN CBG02791-RELATED"/>
    <property type="match status" value="1"/>
</dbReference>
<dbReference type="PANTHER" id="PTHR36944:SF2">
    <property type="entry name" value="CPG4 DOMAIN-CONTAINING PROTEIN"/>
    <property type="match status" value="1"/>
</dbReference>
<proteinExistence type="predicted"/>
<comment type="caution">
    <text evidence="2">The sequence shown here is derived from an EMBL/GenBank/DDBJ whole genome shotgun (WGS) entry which is preliminary data.</text>
</comment>
<gene>
    <name evidence="2" type="ORF">MSPICULIGERA_LOCUS4335</name>
</gene>
<evidence type="ECO:0008006" key="4">
    <source>
        <dbReference type="Google" id="ProtNLM"/>
    </source>
</evidence>
<name>A0AA36FSR8_9BILA</name>
<feature type="non-terminal residue" evidence="2">
    <location>
        <position position="1"/>
    </location>
</feature>
<feature type="chain" id="PRO_5041249427" description="Chondroitin proteoglycan 4 domain-containing protein" evidence="1">
    <location>
        <begin position="18"/>
        <end position="248"/>
    </location>
</feature>
<dbReference type="EMBL" id="CATQJA010001091">
    <property type="protein sequence ID" value="CAJ0565704.1"/>
    <property type="molecule type" value="Genomic_DNA"/>
</dbReference>
<dbReference type="AlphaFoldDB" id="A0AA36FSR8"/>
<protein>
    <recommendedName>
        <fullName evidence="4">Chondroitin proteoglycan 4 domain-containing protein</fullName>
    </recommendedName>
</protein>